<comment type="caution">
    <text evidence="2">The sequence shown here is derived from an EMBL/GenBank/DDBJ whole genome shotgun (WGS) entry which is preliminary data.</text>
</comment>
<organism evidence="2 3">
    <name type="scientific">Sorangium atrum</name>
    <dbReference type="NCBI Taxonomy" id="2995308"/>
    <lineage>
        <taxon>Bacteria</taxon>
        <taxon>Pseudomonadati</taxon>
        <taxon>Myxococcota</taxon>
        <taxon>Polyangia</taxon>
        <taxon>Polyangiales</taxon>
        <taxon>Polyangiaceae</taxon>
        <taxon>Sorangium</taxon>
    </lineage>
</organism>
<dbReference type="RefSeq" id="WP_272095988.1">
    <property type="nucleotide sequence ID" value="NZ_JAQNDK010000002.1"/>
</dbReference>
<feature type="domain" description="VWFA" evidence="1">
    <location>
        <begin position="263"/>
        <end position="470"/>
    </location>
</feature>
<dbReference type="CDD" id="cd00198">
    <property type="entry name" value="vWFA"/>
    <property type="match status" value="1"/>
</dbReference>
<gene>
    <name evidence="2" type="ORF">POL72_15015</name>
</gene>
<sequence length="1022" mass="108593">MAHQVYPNATPLAVATGATATQSFSAVADAGVAPNSGFSAMFVHFVVIGGGMVATVGLSVVTAAGTGATTTLVLDGGLQSVVTAGGAEIASVEYLSTGVANVFRIDFYPSGATNDLPGTTWNLTFTRAGAAGPPTQRYTWVVADSASESQQPWIHAPDAPVDVGTALMKDLLTGQSYDVSATVDNWGTKELTVSTLVMTTQGDYTLKTKTSPIAPGASGVFTFTFKSPPEAGAHPGAFTLAHDDPTPGHDAVVDFTASTGSIEVVLLLDASGSMSWRPNGTTATNPDQSRWYQLAQASGNFLHTLSHFASTQGQFAVVLFPKVTGSPLGVLVPRTKIPANPSSAIAAINGVTPSGGTPMGEGVDQAAGSPGVPNSYGLFSGAEVDVAHNHRWLVLMSDGYHNQGNAPSEQASYYVDEKKVRAITVAYGDEGEVDHGRLQRIAQAGQGAAAAPVFLDAGPNDLGTGLIGQFNVAIKEGLALGSIIDPEGELTNAKPQSVHPFEVTAHDRKVSVTVHWLRPDKRVEVELISPLGEVITVQAQPDGVRRVRSELYISYFLDEDGLLNAKDPAKPRHGTWRIVVRRGMSDDKVPFRYAYQVLTDSGLGFALTTTPGAHVTGDSIDVRGRLAIDGLPIDDAAVVVVLESPVDSILNWIARNHVPADLMKKAASEIRERREKDFTAMFVKLWALREMGLVFNDATVKQKVPMVYDPTDQVYRATIPDTKIQGTYAAYAIARGDDPAGNPYRRERRLEVGVSPVPDRASSPIDFDYSIVDGDMNVNIRFWPQDRFGNVILIDPSFDDRIVVKVWGGKVGQVQMHPDIDGSYVVRIQYPIKSPPHVDIEVLGVSLLHGFQLLVLKDLVFAEQVSKLRLGGEAAPGANRHTDGDAVLGDPTPKPRDVFVSLGAYGELAVAAPAMANPARAVTVFVQPEEVLQSYRVEVLPAAARSPTDLFSAVKAGVLKALRQKWIPLGTSPGVTRTFSLVRVAPNGVSAVRVVDTSGKTRGRDRLPSASPGVSLRGIGFR</sequence>
<dbReference type="PROSITE" id="PS50234">
    <property type="entry name" value="VWFA"/>
    <property type="match status" value="1"/>
</dbReference>
<protein>
    <submittedName>
        <fullName evidence="2">VWA domain-containing protein</fullName>
    </submittedName>
</protein>
<dbReference type="Pfam" id="PF00092">
    <property type="entry name" value="VWA"/>
    <property type="match status" value="1"/>
</dbReference>
<evidence type="ECO:0000259" key="1">
    <source>
        <dbReference type="PROSITE" id="PS50234"/>
    </source>
</evidence>
<evidence type="ECO:0000313" key="2">
    <source>
        <dbReference type="EMBL" id="MDC0679052.1"/>
    </source>
</evidence>
<dbReference type="InterPro" id="IPR013783">
    <property type="entry name" value="Ig-like_fold"/>
</dbReference>
<dbReference type="InterPro" id="IPR002035">
    <property type="entry name" value="VWF_A"/>
</dbReference>
<evidence type="ECO:0000313" key="3">
    <source>
        <dbReference type="Proteomes" id="UP001217485"/>
    </source>
</evidence>
<accession>A0ABT5BY19</accession>
<dbReference type="InterPro" id="IPR036465">
    <property type="entry name" value="vWFA_dom_sf"/>
</dbReference>
<dbReference type="SUPFAM" id="SSF53300">
    <property type="entry name" value="vWA-like"/>
    <property type="match status" value="1"/>
</dbReference>
<reference evidence="2 3" key="1">
    <citation type="submission" date="2023-01" db="EMBL/GenBank/DDBJ databases">
        <title>Minimal conservation of predation-associated metabolite biosynthetic gene clusters underscores biosynthetic potential of Myxococcota including descriptions for ten novel species: Archangium lansinium sp. nov., Myxococcus landrumus sp. nov., Nannocystis bai.</title>
        <authorList>
            <person name="Ahearne A."/>
            <person name="Stevens C."/>
            <person name="Dowd S."/>
        </authorList>
    </citation>
    <scope>NUCLEOTIDE SEQUENCE [LARGE SCALE GENOMIC DNA]</scope>
    <source>
        <strain evidence="2 3">WIWO2</strain>
    </source>
</reference>
<dbReference type="Proteomes" id="UP001217485">
    <property type="component" value="Unassembled WGS sequence"/>
</dbReference>
<dbReference type="Gene3D" id="3.40.50.410">
    <property type="entry name" value="von Willebrand factor, type A domain"/>
    <property type="match status" value="1"/>
</dbReference>
<dbReference type="Gene3D" id="2.60.40.10">
    <property type="entry name" value="Immunoglobulins"/>
    <property type="match status" value="1"/>
</dbReference>
<dbReference type="EMBL" id="JAQNDK010000002">
    <property type="protein sequence ID" value="MDC0679052.1"/>
    <property type="molecule type" value="Genomic_DNA"/>
</dbReference>
<keyword evidence="3" id="KW-1185">Reference proteome</keyword>
<dbReference type="SMART" id="SM00327">
    <property type="entry name" value="VWA"/>
    <property type="match status" value="1"/>
</dbReference>
<proteinExistence type="predicted"/>
<name>A0ABT5BY19_9BACT</name>